<dbReference type="AlphaFoldDB" id="A0A656H9I9"/>
<dbReference type="EMBL" id="JH651384">
    <property type="protein sequence ID" value="EIJ33551.1"/>
    <property type="molecule type" value="Genomic_DNA"/>
</dbReference>
<sequence length="118" mass="12710">MEDTLTPSRNSSHIKDVNTPSTENKNEGFSDAKLLLLYESRKKSGIVAALLNLFLPGAGYIYSGQWITGVVTFFFVIALIIFSLGVLIIPVALALIADGFLSASRYNKKLIGNMLAGG</sequence>
<gene>
    <name evidence="3" type="ORF">Thini_0926</name>
</gene>
<organism evidence="3 4">
    <name type="scientific">Thiothrix nivea (strain ATCC 35100 / DSM 5205 / JP2)</name>
    <dbReference type="NCBI Taxonomy" id="870187"/>
    <lineage>
        <taxon>Bacteria</taxon>
        <taxon>Pseudomonadati</taxon>
        <taxon>Pseudomonadota</taxon>
        <taxon>Gammaproteobacteria</taxon>
        <taxon>Thiotrichales</taxon>
        <taxon>Thiotrichaceae</taxon>
        <taxon>Thiothrix</taxon>
    </lineage>
</organism>
<keyword evidence="2" id="KW-1133">Transmembrane helix</keyword>
<name>A0A656H9I9_THINJ</name>
<keyword evidence="4" id="KW-1185">Reference proteome</keyword>
<protein>
    <recommendedName>
        <fullName evidence="5">TM2 domain-containing protein</fullName>
    </recommendedName>
</protein>
<evidence type="ECO:0000313" key="4">
    <source>
        <dbReference type="Proteomes" id="UP000005317"/>
    </source>
</evidence>
<feature type="compositionally biased region" description="Polar residues" evidence="1">
    <location>
        <begin position="1"/>
        <end position="11"/>
    </location>
</feature>
<reference evidence="4" key="1">
    <citation type="journal article" date="2011" name="Stand. Genomic Sci.">
        <title>Genome sequence of the filamentous, gliding Thiothrix nivea neotype strain (JP2(T)).</title>
        <authorList>
            <person name="Lapidus A."/>
            <person name="Nolan M."/>
            <person name="Lucas S."/>
            <person name="Glavina Del Rio T."/>
            <person name="Tice H."/>
            <person name="Cheng J.F."/>
            <person name="Tapia R."/>
            <person name="Han C."/>
            <person name="Goodwin L."/>
            <person name="Pitluck S."/>
            <person name="Liolios K."/>
            <person name="Pagani I."/>
            <person name="Ivanova N."/>
            <person name="Huntemann M."/>
            <person name="Mavromatis K."/>
            <person name="Mikhailova N."/>
            <person name="Pati A."/>
            <person name="Chen A."/>
            <person name="Palaniappan K."/>
            <person name="Land M."/>
            <person name="Brambilla E.M."/>
            <person name="Rohde M."/>
            <person name="Abt B."/>
            <person name="Verbarg S."/>
            <person name="Goker M."/>
            <person name="Bristow J."/>
            <person name="Eisen J.A."/>
            <person name="Markowitz V."/>
            <person name="Hugenholtz P."/>
            <person name="Kyrpides N.C."/>
            <person name="Klenk H.P."/>
            <person name="Woyke T."/>
        </authorList>
    </citation>
    <scope>NUCLEOTIDE SEQUENCE [LARGE SCALE GENOMIC DNA]</scope>
    <source>
        <strain evidence="4">ATCC 35100 / DSM 5205 / JP2</strain>
    </source>
</reference>
<evidence type="ECO:0000256" key="1">
    <source>
        <dbReference type="SAM" id="MobiDB-lite"/>
    </source>
</evidence>
<dbReference type="Proteomes" id="UP000005317">
    <property type="component" value="Unassembled WGS sequence"/>
</dbReference>
<feature type="transmembrane region" description="Helical" evidence="2">
    <location>
        <begin position="46"/>
        <end position="67"/>
    </location>
</feature>
<feature type="region of interest" description="Disordered" evidence="1">
    <location>
        <begin position="1"/>
        <end position="27"/>
    </location>
</feature>
<evidence type="ECO:0000256" key="2">
    <source>
        <dbReference type="SAM" id="Phobius"/>
    </source>
</evidence>
<keyword evidence="2" id="KW-0472">Membrane</keyword>
<evidence type="ECO:0000313" key="3">
    <source>
        <dbReference type="EMBL" id="EIJ33551.1"/>
    </source>
</evidence>
<evidence type="ECO:0008006" key="5">
    <source>
        <dbReference type="Google" id="ProtNLM"/>
    </source>
</evidence>
<accession>A0A656H9I9</accession>
<proteinExistence type="predicted"/>
<keyword evidence="2" id="KW-0812">Transmembrane</keyword>
<feature type="transmembrane region" description="Helical" evidence="2">
    <location>
        <begin position="73"/>
        <end position="101"/>
    </location>
</feature>